<sequence length="348" mass="39263">MKKDMPAHIPETILALLIEQSSRDLSAAESQQVTDWYEGLELHTVATLLTDETMAATEKEQIWAHLAARLPAPAARRFWLRPLIRNCAAAILLMAALGGGWAIYRQLNQPYKLELATSKGKVQHITLPDGSGVWLSVDSRLRYNNWETGKPREVMLEGEAFFDIAKQAGQPFIIHTTALDIHVLGTSFNVKAYKEDATTETTLLSGAVQVVLKQEQNRKVQLAPSQKLVVKHIPAQLLTGTAENRETRIANNVSYQIEPAKVFTADSSFAETSWKDHKLAFFDQPFEEVARQLHRWYGVTVVFNNETMKKARFTGTFRDEPLPRVMMALQLSAPFKYQLNNDTLMIDK</sequence>
<dbReference type="Pfam" id="PF16344">
    <property type="entry name" value="FecR_C"/>
    <property type="match status" value="1"/>
</dbReference>
<dbReference type="InterPro" id="IPR032508">
    <property type="entry name" value="FecR_C"/>
</dbReference>
<proteinExistence type="predicted"/>
<name>A0ABT3IWV2_9BACT</name>
<reference evidence="4 5" key="1">
    <citation type="submission" date="2022-10" db="EMBL/GenBank/DDBJ databases">
        <title>Chitinophaga nivalis PC15 sp. nov., isolated from Pyeongchang county, South Korea.</title>
        <authorList>
            <person name="Trinh H.N."/>
        </authorList>
    </citation>
    <scope>NUCLEOTIDE SEQUENCE [LARGE SCALE GENOMIC DNA]</scope>
    <source>
        <strain evidence="4 5">PC14</strain>
    </source>
</reference>
<dbReference type="InterPro" id="IPR012373">
    <property type="entry name" value="Ferrdict_sens_TM"/>
</dbReference>
<evidence type="ECO:0000259" key="3">
    <source>
        <dbReference type="Pfam" id="PF16344"/>
    </source>
</evidence>
<dbReference type="RefSeq" id="WP_264735004.1">
    <property type="nucleotide sequence ID" value="NZ_JAPDNR010000001.1"/>
</dbReference>
<evidence type="ECO:0000313" key="5">
    <source>
        <dbReference type="Proteomes" id="UP001207742"/>
    </source>
</evidence>
<feature type="domain" description="FecR protein" evidence="2">
    <location>
        <begin position="115"/>
        <end position="209"/>
    </location>
</feature>
<dbReference type="PIRSF" id="PIRSF018266">
    <property type="entry name" value="FecR"/>
    <property type="match status" value="1"/>
</dbReference>
<keyword evidence="1" id="KW-0812">Transmembrane</keyword>
<dbReference type="InterPro" id="IPR006860">
    <property type="entry name" value="FecR"/>
</dbReference>
<evidence type="ECO:0000313" key="4">
    <source>
        <dbReference type="EMBL" id="MCW3488200.1"/>
    </source>
</evidence>
<accession>A0ABT3IWV2</accession>
<dbReference type="Gene3D" id="3.55.50.30">
    <property type="match status" value="1"/>
</dbReference>
<dbReference type="PANTHER" id="PTHR30273:SF2">
    <property type="entry name" value="PROTEIN FECR"/>
    <property type="match status" value="1"/>
</dbReference>
<dbReference type="Proteomes" id="UP001207742">
    <property type="component" value="Unassembled WGS sequence"/>
</dbReference>
<dbReference type="Gene3D" id="2.60.120.1440">
    <property type="match status" value="1"/>
</dbReference>
<comment type="caution">
    <text evidence="4">The sequence shown here is derived from an EMBL/GenBank/DDBJ whole genome shotgun (WGS) entry which is preliminary data.</text>
</comment>
<evidence type="ECO:0000259" key="2">
    <source>
        <dbReference type="Pfam" id="PF04773"/>
    </source>
</evidence>
<gene>
    <name evidence="4" type="ORF">OL497_30175</name>
</gene>
<keyword evidence="5" id="KW-1185">Reference proteome</keyword>
<dbReference type="Pfam" id="PF04773">
    <property type="entry name" value="FecR"/>
    <property type="match status" value="1"/>
</dbReference>
<evidence type="ECO:0000256" key="1">
    <source>
        <dbReference type="SAM" id="Phobius"/>
    </source>
</evidence>
<keyword evidence="1" id="KW-0472">Membrane</keyword>
<protein>
    <submittedName>
        <fullName evidence="4">FecR family protein</fullName>
    </submittedName>
</protein>
<dbReference type="EMBL" id="JAPDNS010000002">
    <property type="protein sequence ID" value="MCW3488200.1"/>
    <property type="molecule type" value="Genomic_DNA"/>
</dbReference>
<organism evidence="4 5">
    <name type="scientific">Chitinophaga nivalis</name>
    <dbReference type="NCBI Taxonomy" id="2991709"/>
    <lineage>
        <taxon>Bacteria</taxon>
        <taxon>Pseudomonadati</taxon>
        <taxon>Bacteroidota</taxon>
        <taxon>Chitinophagia</taxon>
        <taxon>Chitinophagales</taxon>
        <taxon>Chitinophagaceae</taxon>
        <taxon>Chitinophaga</taxon>
    </lineage>
</organism>
<dbReference type="PANTHER" id="PTHR30273">
    <property type="entry name" value="PERIPLASMIC SIGNAL SENSOR AND SIGMA FACTOR ACTIVATOR FECR-RELATED"/>
    <property type="match status" value="1"/>
</dbReference>
<feature type="transmembrane region" description="Helical" evidence="1">
    <location>
        <begin position="83"/>
        <end position="104"/>
    </location>
</feature>
<feature type="domain" description="Protein FecR C-terminal" evidence="3">
    <location>
        <begin position="278"/>
        <end position="346"/>
    </location>
</feature>
<keyword evidence="1" id="KW-1133">Transmembrane helix</keyword>